<evidence type="ECO:0000256" key="3">
    <source>
        <dbReference type="ARBA" id="ARBA00022448"/>
    </source>
</evidence>
<reference evidence="12" key="1">
    <citation type="submission" date="2022-04" db="EMBL/GenBank/DDBJ databases">
        <title>Carnegiea gigantea Genome sequencing and assembly v2.</title>
        <authorList>
            <person name="Copetti D."/>
            <person name="Sanderson M.J."/>
            <person name="Burquez A."/>
            <person name="Wojciechowski M.F."/>
        </authorList>
    </citation>
    <scope>NUCLEOTIDE SEQUENCE</scope>
    <source>
        <strain evidence="12">SGP5-SGP5p</strain>
        <tissue evidence="12">Aerial part</tissue>
    </source>
</reference>
<evidence type="ECO:0000256" key="2">
    <source>
        <dbReference type="ARBA" id="ARBA00010102"/>
    </source>
</evidence>
<dbReference type="EMBL" id="JAKOGI010000441">
    <property type="protein sequence ID" value="KAJ8434975.1"/>
    <property type="molecule type" value="Genomic_DNA"/>
</dbReference>
<evidence type="ECO:0000256" key="6">
    <source>
        <dbReference type="ARBA" id="ARBA00022816"/>
    </source>
</evidence>
<comment type="subcellular location">
    <subcellularLocation>
        <location evidence="1">Nucleus</location>
        <location evidence="1">Nuclear pore complex</location>
    </subcellularLocation>
</comment>
<dbReference type="GO" id="GO:0031080">
    <property type="term" value="C:nuclear pore outer ring"/>
    <property type="evidence" value="ECO:0007669"/>
    <property type="project" value="TreeGrafter"/>
</dbReference>
<keyword evidence="4" id="KW-0853">WD repeat</keyword>
<dbReference type="Proteomes" id="UP001153076">
    <property type="component" value="Unassembled WGS sequence"/>
</dbReference>
<dbReference type="InterPro" id="IPR001680">
    <property type="entry name" value="WD40_rpt"/>
</dbReference>
<dbReference type="GO" id="GO:0006606">
    <property type="term" value="P:protein import into nucleus"/>
    <property type="evidence" value="ECO:0007669"/>
    <property type="project" value="TreeGrafter"/>
</dbReference>
<keyword evidence="9" id="KW-0906">Nuclear pore complex</keyword>
<evidence type="ECO:0000256" key="7">
    <source>
        <dbReference type="ARBA" id="ARBA00022927"/>
    </source>
</evidence>
<evidence type="ECO:0000313" key="12">
    <source>
        <dbReference type="EMBL" id="KAJ8434975.1"/>
    </source>
</evidence>
<dbReference type="Pfam" id="PF00400">
    <property type="entry name" value="WD40"/>
    <property type="match status" value="1"/>
</dbReference>
<evidence type="ECO:0000256" key="10">
    <source>
        <dbReference type="ARBA" id="ARBA00023242"/>
    </source>
</evidence>
<dbReference type="AlphaFoldDB" id="A0A9Q1K1C0"/>
<feature type="transmembrane region" description="Helical" evidence="11">
    <location>
        <begin position="46"/>
        <end position="68"/>
    </location>
</feature>
<keyword evidence="6" id="KW-0509">mRNA transport</keyword>
<accession>A0A9Q1K1C0</accession>
<dbReference type="GO" id="GO:0005198">
    <property type="term" value="F:structural molecule activity"/>
    <property type="evidence" value="ECO:0007669"/>
    <property type="project" value="InterPro"/>
</dbReference>
<dbReference type="PANTHER" id="PTHR11024">
    <property type="entry name" value="NUCLEAR PORE COMPLEX PROTEIN SEC13 / SEH1 FAMILY MEMBER"/>
    <property type="match status" value="1"/>
</dbReference>
<evidence type="ECO:0000313" key="13">
    <source>
        <dbReference type="Proteomes" id="UP001153076"/>
    </source>
</evidence>
<dbReference type="SUPFAM" id="SSF50978">
    <property type="entry name" value="WD40 repeat-like"/>
    <property type="match status" value="1"/>
</dbReference>
<organism evidence="12 13">
    <name type="scientific">Carnegiea gigantea</name>
    <dbReference type="NCBI Taxonomy" id="171969"/>
    <lineage>
        <taxon>Eukaryota</taxon>
        <taxon>Viridiplantae</taxon>
        <taxon>Streptophyta</taxon>
        <taxon>Embryophyta</taxon>
        <taxon>Tracheophyta</taxon>
        <taxon>Spermatophyta</taxon>
        <taxon>Magnoliopsida</taxon>
        <taxon>eudicotyledons</taxon>
        <taxon>Gunneridae</taxon>
        <taxon>Pentapetalae</taxon>
        <taxon>Caryophyllales</taxon>
        <taxon>Cactineae</taxon>
        <taxon>Cactaceae</taxon>
        <taxon>Cactoideae</taxon>
        <taxon>Echinocereeae</taxon>
        <taxon>Carnegiea</taxon>
    </lineage>
</organism>
<dbReference type="PANTHER" id="PTHR11024:SF2">
    <property type="entry name" value="PROTEIN SEC13 HOMOLOG"/>
    <property type="match status" value="1"/>
</dbReference>
<proteinExistence type="inferred from homology"/>
<keyword evidence="10" id="KW-0539">Nucleus</keyword>
<gene>
    <name evidence="12" type="ORF">Cgig2_027818</name>
</gene>
<evidence type="ECO:0000256" key="8">
    <source>
        <dbReference type="ARBA" id="ARBA00023010"/>
    </source>
</evidence>
<evidence type="ECO:0000256" key="11">
    <source>
        <dbReference type="SAM" id="Phobius"/>
    </source>
</evidence>
<keyword evidence="7" id="KW-0653">Protein transport</keyword>
<feature type="transmembrane region" description="Helical" evidence="11">
    <location>
        <begin position="276"/>
        <end position="298"/>
    </location>
</feature>
<keyword evidence="11" id="KW-0812">Transmembrane</keyword>
<dbReference type="GO" id="GO:0030127">
    <property type="term" value="C:COPII vesicle coat"/>
    <property type="evidence" value="ECO:0007669"/>
    <property type="project" value="TreeGrafter"/>
</dbReference>
<dbReference type="GO" id="GO:0090114">
    <property type="term" value="P:COPII-coated vesicle budding"/>
    <property type="evidence" value="ECO:0007669"/>
    <property type="project" value="TreeGrafter"/>
</dbReference>
<keyword evidence="11" id="KW-1133">Transmembrane helix</keyword>
<protein>
    <recommendedName>
        <fullName evidence="14">Sec13-like protein</fullName>
    </recommendedName>
</protein>
<dbReference type="InterPro" id="IPR036322">
    <property type="entry name" value="WD40_repeat_dom_sf"/>
</dbReference>
<dbReference type="Gene3D" id="2.130.10.10">
    <property type="entry name" value="YVTN repeat-like/Quinoprotein amine dehydrogenase"/>
    <property type="match status" value="2"/>
</dbReference>
<keyword evidence="8" id="KW-0811">Translocation</keyword>
<name>A0A9Q1K1C0_9CARY</name>
<evidence type="ECO:0000256" key="9">
    <source>
        <dbReference type="ARBA" id="ARBA00023132"/>
    </source>
</evidence>
<keyword evidence="3" id="KW-0813">Transport</keyword>
<dbReference type="GO" id="GO:0051028">
    <property type="term" value="P:mRNA transport"/>
    <property type="evidence" value="ECO:0007669"/>
    <property type="project" value="UniProtKB-KW"/>
</dbReference>
<evidence type="ECO:0000256" key="4">
    <source>
        <dbReference type="ARBA" id="ARBA00022574"/>
    </source>
</evidence>
<evidence type="ECO:0008006" key="14">
    <source>
        <dbReference type="Google" id="ProtNLM"/>
    </source>
</evidence>
<evidence type="ECO:0000256" key="1">
    <source>
        <dbReference type="ARBA" id="ARBA00004567"/>
    </source>
</evidence>
<dbReference type="OrthoDB" id="364224at2759"/>
<sequence>MVLQVAWLTQSFGRSLLCVPMRGNENEWKEVHVFHDHRSLVNCISWASHELMLCLDFLLMGVISILIARSDGGWDMTRIGQAHSGGVTSVSWAPAVAPGPMPRIMESKRTMTVQKMAIGNGAQVVHDVNIDYCGQHLASASSDTMVKIIALSSNSTLKTLATLLGHQGPVLQVAWPHPKFGSILASCSYEGRVIIWKEVNQNEWAPARVFYEHKSFVISWARHELGLCLACGSPDGSITVLISWSDGGWDTSRIEQAHSHGVTSLIVASSHGSQGYAWVLNLGCSILFLNWLLGSLIIL</sequence>
<comment type="caution">
    <text evidence="12">The sequence shown here is derived from an EMBL/GenBank/DDBJ whole genome shotgun (WGS) entry which is preliminary data.</text>
</comment>
<evidence type="ECO:0000256" key="5">
    <source>
        <dbReference type="ARBA" id="ARBA00022737"/>
    </source>
</evidence>
<keyword evidence="5" id="KW-0677">Repeat</keyword>
<comment type="similarity">
    <text evidence="2">Belongs to the WD repeat SEC13 family.</text>
</comment>
<keyword evidence="11" id="KW-0472">Membrane</keyword>
<dbReference type="InterPro" id="IPR037363">
    <property type="entry name" value="Sec13/Seh1_fam"/>
</dbReference>
<dbReference type="InterPro" id="IPR015943">
    <property type="entry name" value="WD40/YVTN_repeat-like_dom_sf"/>
</dbReference>
<keyword evidence="13" id="KW-1185">Reference proteome</keyword>
<dbReference type="SMART" id="SM00320">
    <property type="entry name" value="WD40"/>
    <property type="match status" value="3"/>
</dbReference>